<evidence type="ECO:0000256" key="1">
    <source>
        <dbReference type="SAM" id="MobiDB-lite"/>
    </source>
</evidence>
<organism evidence="2 3">
    <name type="scientific">Amnibacterium soli</name>
    <dbReference type="NCBI Taxonomy" id="1282736"/>
    <lineage>
        <taxon>Bacteria</taxon>
        <taxon>Bacillati</taxon>
        <taxon>Actinomycetota</taxon>
        <taxon>Actinomycetes</taxon>
        <taxon>Micrococcales</taxon>
        <taxon>Microbacteriaceae</taxon>
        <taxon>Amnibacterium</taxon>
    </lineage>
</organism>
<feature type="region of interest" description="Disordered" evidence="1">
    <location>
        <begin position="38"/>
        <end position="74"/>
    </location>
</feature>
<protein>
    <recommendedName>
        <fullName evidence="4">RanBP2-type domain-containing protein</fullName>
    </recommendedName>
</protein>
<dbReference type="Proteomes" id="UP001500121">
    <property type="component" value="Unassembled WGS sequence"/>
</dbReference>
<keyword evidence="3" id="KW-1185">Reference proteome</keyword>
<evidence type="ECO:0000313" key="2">
    <source>
        <dbReference type="EMBL" id="GAA4750719.1"/>
    </source>
</evidence>
<reference evidence="3" key="1">
    <citation type="journal article" date="2019" name="Int. J. Syst. Evol. Microbiol.">
        <title>The Global Catalogue of Microorganisms (GCM) 10K type strain sequencing project: providing services to taxonomists for standard genome sequencing and annotation.</title>
        <authorList>
            <consortium name="The Broad Institute Genomics Platform"/>
            <consortium name="The Broad Institute Genome Sequencing Center for Infectious Disease"/>
            <person name="Wu L."/>
            <person name="Ma J."/>
        </authorList>
    </citation>
    <scope>NUCLEOTIDE SEQUENCE [LARGE SCALE GENOMIC DNA]</scope>
    <source>
        <strain evidence="3">JCM 19015</strain>
    </source>
</reference>
<comment type="caution">
    <text evidence="2">The sequence shown here is derived from an EMBL/GenBank/DDBJ whole genome shotgun (WGS) entry which is preliminary data.</text>
</comment>
<gene>
    <name evidence="2" type="ORF">GCM10025783_24060</name>
</gene>
<accession>A0ABP8ZA71</accession>
<dbReference type="EMBL" id="BAABLP010000004">
    <property type="protein sequence ID" value="GAA4750719.1"/>
    <property type="molecule type" value="Genomic_DNA"/>
</dbReference>
<proteinExistence type="predicted"/>
<name>A0ABP8ZA71_9MICO</name>
<evidence type="ECO:0008006" key="4">
    <source>
        <dbReference type="Google" id="ProtNLM"/>
    </source>
</evidence>
<evidence type="ECO:0000313" key="3">
    <source>
        <dbReference type="Proteomes" id="UP001500121"/>
    </source>
</evidence>
<sequence length="74" mass="7732">MADPATWLCPVCEGVNHGGRVCSTCGNRLPDGFVPRSAFRTPTPPAAPPKVVKAPSAPRTPSPAEIFGSDPFRS</sequence>
<dbReference type="RefSeq" id="WP_345481455.1">
    <property type="nucleotide sequence ID" value="NZ_BAABLP010000004.1"/>
</dbReference>